<evidence type="ECO:0000256" key="7">
    <source>
        <dbReference type="ARBA" id="ARBA00023239"/>
    </source>
</evidence>
<dbReference type="Pfam" id="PF00977">
    <property type="entry name" value="His_biosynth"/>
    <property type="match status" value="1"/>
</dbReference>
<comment type="function">
    <text evidence="8">IGPS catalyzes the conversion of PRFAR and glutamine to IGP, AICAR and glutamate. The HisF subunit catalyzes the cyclization activity that produces IGP and AICAR from PRFAR using the ammonia provided by the HisH subunit.</text>
</comment>
<dbReference type="Gene3D" id="3.20.20.70">
    <property type="entry name" value="Aldolase class I"/>
    <property type="match status" value="1"/>
</dbReference>
<evidence type="ECO:0000256" key="6">
    <source>
        <dbReference type="ARBA" id="ARBA00023102"/>
    </source>
</evidence>
<keyword evidence="5 11" id="KW-0028">Amino-acid biosynthesis</keyword>
<dbReference type="CDD" id="cd04731">
    <property type="entry name" value="HisF"/>
    <property type="match status" value="1"/>
</dbReference>
<evidence type="ECO:0000256" key="1">
    <source>
        <dbReference type="ARBA" id="ARBA00005091"/>
    </source>
</evidence>
<evidence type="ECO:0000256" key="11">
    <source>
        <dbReference type="RuleBase" id="RU003657"/>
    </source>
</evidence>
<dbReference type="InterPro" id="IPR004651">
    <property type="entry name" value="HisF"/>
</dbReference>
<dbReference type="AlphaFoldDB" id="A0A1F8F532"/>
<evidence type="ECO:0000313" key="13">
    <source>
        <dbReference type="Proteomes" id="UP000176834"/>
    </source>
</evidence>
<dbReference type="GO" id="GO:0000105">
    <property type="term" value="P:L-histidine biosynthetic process"/>
    <property type="evidence" value="ECO:0007669"/>
    <property type="project" value="UniProtKB-UniPathway"/>
</dbReference>
<protein>
    <recommendedName>
        <fullName evidence="4">imidazole glycerol-phosphate synthase</fullName>
        <ecNumber evidence="4">4.3.2.10</ecNumber>
    </recommendedName>
    <alternativeName>
        <fullName evidence="9">IGP synthase cyclase subunit</fullName>
    </alternativeName>
</protein>
<comment type="subunit">
    <text evidence="3">Heterodimer of HisH and HisF.</text>
</comment>
<evidence type="ECO:0000256" key="3">
    <source>
        <dbReference type="ARBA" id="ARBA00011152"/>
    </source>
</evidence>
<comment type="catalytic activity">
    <reaction evidence="10">
        <text>5-[(5-phospho-1-deoxy-D-ribulos-1-ylimino)methylamino]-1-(5-phospho-beta-D-ribosyl)imidazole-4-carboxamide + L-glutamine = D-erythro-1-(imidazol-4-yl)glycerol 3-phosphate + 5-amino-1-(5-phospho-beta-D-ribosyl)imidazole-4-carboxamide + L-glutamate + H(+)</text>
        <dbReference type="Rhea" id="RHEA:24793"/>
        <dbReference type="ChEBI" id="CHEBI:15378"/>
        <dbReference type="ChEBI" id="CHEBI:29985"/>
        <dbReference type="ChEBI" id="CHEBI:58278"/>
        <dbReference type="ChEBI" id="CHEBI:58359"/>
        <dbReference type="ChEBI" id="CHEBI:58475"/>
        <dbReference type="ChEBI" id="CHEBI:58525"/>
        <dbReference type="EC" id="4.3.2.10"/>
    </reaction>
</comment>
<evidence type="ECO:0000256" key="8">
    <source>
        <dbReference type="ARBA" id="ARBA00025475"/>
    </source>
</evidence>
<dbReference type="PANTHER" id="PTHR21235">
    <property type="entry name" value="IMIDAZOLE GLYCEROL PHOSPHATE SYNTHASE SUBUNIT HISF/H IGP SYNTHASE SUBUNIT HISF/H"/>
    <property type="match status" value="1"/>
</dbReference>
<dbReference type="InterPro" id="IPR006062">
    <property type="entry name" value="His_biosynth"/>
</dbReference>
<dbReference type="GO" id="GO:0000107">
    <property type="term" value="F:imidazoleglycerol-phosphate synthase activity"/>
    <property type="evidence" value="ECO:0007669"/>
    <property type="project" value="InterPro"/>
</dbReference>
<evidence type="ECO:0000313" key="12">
    <source>
        <dbReference type="EMBL" id="OGN07768.1"/>
    </source>
</evidence>
<reference evidence="12 13" key="1">
    <citation type="journal article" date="2016" name="Nat. Commun.">
        <title>Thousands of microbial genomes shed light on interconnected biogeochemical processes in an aquifer system.</title>
        <authorList>
            <person name="Anantharaman K."/>
            <person name="Brown C.T."/>
            <person name="Hug L.A."/>
            <person name="Sharon I."/>
            <person name="Castelle C.J."/>
            <person name="Probst A.J."/>
            <person name="Thomas B.C."/>
            <person name="Singh A."/>
            <person name="Wilkins M.J."/>
            <person name="Karaoz U."/>
            <person name="Brodie E.L."/>
            <person name="Williams K.H."/>
            <person name="Hubbard S.S."/>
            <person name="Banfield J.F."/>
        </authorList>
    </citation>
    <scope>NUCLEOTIDE SEQUENCE [LARGE SCALE GENOMIC DNA]</scope>
</reference>
<sequence>MLKTRVIPCMLYNGMHIVKTIKFGEMRTLGNPVQFAKVYDSRNVDELVFIDLAATEENRKSDLETVRKLMLECFMPVTIGGGIKNIQDITNLLKIGADKVCINTAAIENPGFITEAAKKFGSQCIVISIDAKKIGKDHYVFKNRGRTNIGKVALDWAKEIEQLGAGEIFLTSIDQDGTMGGYDLKLVKEVASAVKIPVIACGGAGKVQDIIDVVKIGKAHAASLASMFHYSGHTANSIKERMDKAGIAVRIL</sequence>
<keyword evidence="6 11" id="KW-0368">Histidine biosynthesis</keyword>
<dbReference type="EC" id="4.3.2.10" evidence="4"/>
<keyword evidence="7" id="KW-0456">Lyase</keyword>
<comment type="caution">
    <text evidence="12">The sequence shown here is derived from an EMBL/GenBank/DDBJ whole genome shotgun (WGS) entry which is preliminary data.</text>
</comment>
<accession>A0A1F8F532</accession>
<organism evidence="12 13">
    <name type="scientific">Candidatus Yanofskybacteria bacterium RIFCSPHIGHO2_02_FULL_38_22b</name>
    <dbReference type="NCBI Taxonomy" id="1802673"/>
    <lineage>
        <taxon>Bacteria</taxon>
        <taxon>Candidatus Yanofskyibacteriota</taxon>
    </lineage>
</organism>
<name>A0A1F8F532_9BACT</name>
<comment type="pathway">
    <text evidence="1">Amino-acid biosynthesis; L-histidine biosynthesis; L-histidine from 5-phospho-alpha-D-ribose 1-diphosphate: step 5/9.</text>
</comment>
<dbReference type="PANTHER" id="PTHR21235:SF2">
    <property type="entry name" value="IMIDAZOLE GLYCEROL PHOSPHATE SYNTHASE HISHF"/>
    <property type="match status" value="1"/>
</dbReference>
<dbReference type="SUPFAM" id="SSF51366">
    <property type="entry name" value="Ribulose-phoshate binding barrel"/>
    <property type="match status" value="1"/>
</dbReference>
<dbReference type="GO" id="GO:0016829">
    <property type="term" value="F:lyase activity"/>
    <property type="evidence" value="ECO:0007669"/>
    <property type="project" value="UniProtKB-KW"/>
</dbReference>
<evidence type="ECO:0000256" key="5">
    <source>
        <dbReference type="ARBA" id="ARBA00022605"/>
    </source>
</evidence>
<dbReference type="InterPro" id="IPR050064">
    <property type="entry name" value="IGPS_HisA/HisF"/>
</dbReference>
<dbReference type="Proteomes" id="UP000176834">
    <property type="component" value="Unassembled WGS sequence"/>
</dbReference>
<evidence type="ECO:0000256" key="4">
    <source>
        <dbReference type="ARBA" id="ARBA00012809"/>
    </source>
</evidence>
<comment type="similarity">
    <text evidence="2 11">Belongs to the HisA/HisF family.</text>
</comment>
<dbReference type="InterPro" id="IPR013785">
    <property type="entry name" value="Aldolase_TIM"/>
</dbReference>
<evidence type="ECO:0000256" key="2">
    <source>
        <dbReference type="ARBA" id="ARBA00009667"/>
    </source>
</evidence>
<evidence type="ECO:0000256" key="10">
    <source>
        <dbReference type="ARBA" id="ARBA00047838"/>
    </source>
</evidence>
<dbReference type="InterPro" id="IPR011060">
    <property type="entry name" value="RibuloseP-bd_barrel"/>
</dbReference>
<proteinExistence type="inferred from homology"/>
<evidence type="ECO:0000256" key="9">
    <source>
        <dbReference type="ARBA" id="ARBA00030264"/>
    </source>
</evidence>
<dbReference type="UniPathway" id="UPA00031">
    <property type="reaction ID" value="UER00010"/>
</dbReference>
<dbReference type="EMBL" id="MGJN01000001">
    <property type="protein sequence ID" value="OGN07768.1"/>
    <property type="molecule type" value="Genomic_DNA"/>
</dbReference>
<gene>
    <name evidence="12" type="ORF">A3B86_02715</name>
</gene>